<keyword evidence="5 9" id="KW-0312">Gluconeogenesis</keyword>
<feature type="binding site" evidence="9">
    <location>
        <position position="208"/>
    </location>
    <ligand>
        <name>substrate</name>
    </ligand>
</feature>
<evidence type="ECO:0000256" key="7">
    <source>
        <dbReference type="ARBA" id="ARBA00023152"/>
    </source>
</evidence>
<comment type="similarity">
    <text evidence="4 9 10">Belongs to the triosephosphate isomerase family.</text>
</comment>
<name>A0A3D9FCE0_9SPHN</name>
<dbReference type="CDD" id="cd00311">
    <property type="entry name" value="TIM"/>
    <property type="match status" value="1"/>
</dbReference>
<dbReference type="EC" id="5.3.1.1" evidence="9 10"/>
<dbReference type="EMBL" id="QRDP01000004">
    <property type="protein sequence ID" value="RED15403.1"/>
    <property type="molecule type" value="Genomic_DNA"/>
</dbReference>
<comment type="catalytic activity">
    <reaction evidence="9 10">
        <text>D-glyceraldehyde 3-phosphate = dihydroxyacetone phosphate</text>
        <dbReference type="Rhea" id="RHEA:18585"/>
        <dbReference type="ChEBI" id="CHEBI:57642"/>
        <dbReference type="ChEBI" id="CHEBI:59776"/>
        <dbReference type="EC" id="5.3.1.1"/>
    </reaction>
</comment>
<comment type="pathway">
    <text evidence="3">Carbohydrate metabolism; erythritol degradation.</text>
</comment>
<evidence type="ECO:0000256" key="9">
    <source>
        <dbReference type="HAMAP-Rule" id="MF_00147"/>
    </source>
</evidence>
<dbReference type="PROSITE" id="PS51440">
    <property type="entry name" value="TIM_2"/>
    <property type="match status" value="1"/>
</dbReference>
<dbReference type="PROSITE" id="PS00171">
    <property type="entry name" value="TIM_1"/>
    <property type="match status" value="1"/>
</dbReference>
<evidence type="ECO:0000256" key="10">
    <source>
        <dbReference type="RuleBase" id="RU363013"/>
    </source>
</evidence>
<comment type="subcellular location">
    <subcellularLocation>
        <location evidence="9 10">Cytoplasm</location>
    </subcellularLocation>
</comment>
<comment type="pathway">
    <text evidence="2 9 10">Carbohydrate degradation; glycolysis; D-glyceraldehyde 3-phosphate from glycerone phosphate: step 1/1.</text>
</comment>
<comment type="function">
    <text evidence="9">Involved in the gluconeogenesis. Catalyzes stereospecifically the conversion of dihydroxyacetone phosphate (DHAP) to D-glyceraldehyde-3-phosphate (G3P).</text>
</comment>
<dbReference type="GO" id="GO:0019563">
    <property type="term" value="P:glycerol catabolic process"/>
    <property type="evidence" value="ECO:0007669"/>
    <property type="project" value="TreeGrafter"/>
</dbReference>
<dbReference type="PANTHER" id="PTHR21139:SF42">
    <property type="entry name" value="TRIOSEPHOSPHATE ISOMERASE"/>
    <property type="match status" value="1"/>
</dbReference>
<dbReference type="SUPFAM" id="SSF51351">
    <property type="entry name" value="Triosephosphate isomerase (TIM)"/>
    <property type="match status" value="1"/>
</dbReference>
<proteinExistence type="inferred from homology"/>
<accession>A0A3D9FCE0</accession>
<dbReference type="NCBIfam" id="TIGR00419">
    <property type="entry name" value="tim"/>
    <property type="match status" value="1"/>
</dbReference>
<comment type="catalytic activity">
    <reaction evidence="1">
        <text>L-erythrulose 1-phosphate = D-erythrulose 4-phosphate</text>
        <dbReference type="Rhea" id="RHEA:49588"/>
        <dbReference type="ChEBI" id="CHEBI:58002"/>
        <dbReference type="ChEBI" id="CHEBI:90796"/>
        <dbReference type="EC" id="5.3.1.33"/>
    </reaction>
</comment>
<dbReference type="FunFam" id="3.20.20.70:FF:000016">
    <property type="entry name" value="Triosephosphate isomerase"/>
    <property type="match status" value="1"/>
</dbReference>
<comment type="subunit">
    <text evidence="9 10">Homodimer.</text>
</comment>
<evidence type="ECO:0000313" key="11">
    <source>
        <dbReference type="EMBL" id="RED15403.1"/>
    </source>
</evidence>
<comment type="caution">
    <text evidence="11">The sequence shown here is derived from an EMBL/GenBank/DDBJ whole genome shotgun (WGS) entry which is preliminary data.</text>
</comment>
<comment type="pathway">
    <text evidence="9 10">Carbohydrate biosynthesis; gluconeogenesis.</text>
</comment>
<dbReference type="RefSeq" id="WP_116234929.1">
    <property type="nucleotide sequence ID" value="NZ_QRDP01000004.1"/>
</dbReference>
<dbReference type="Gene3D" id="3.20.20.70">
    <property type="entry name" value="Aldolase class I"/>
    <property type="match status" value="1"/>
</dbReference>
<evidence type="ECO:0000256" key="8">
    <source>
        <dbReference type="ARBA" id="ARBA00023235"/>
    </source>
</evidence>
<keyword evidence="12" id="KW-1185">Reference proteome</keyword>
<dbReference type="InterPro" id="IPR020861">
    <property type="entry name" value="Triosephosphate_isomerase_AS"/>
</dbReference>
<dbReference type="GO" id="GO:0046166">
    <property type="term" value="P:glyceraldehyde-3-phosphate biosynthetic process"/>
    <property type="evidence" value="ECO:0007669"/>
    <property type="project" value="TreeGrafter"/>
</dbReference>
<dbReference type="AlphaFoldDB" id="A0A3D9FCE0"/>
<dbReference type="InterPro" id="IPR022896">
    <property type="entry name" value="TrioseP_Isoase_bac/euk"/>
</dbReference>
<evidence type="ECO:0000256" key="1">
    <source>
        <dbReference type="ARBA" id="ARBA00000148"/>
    </source>
</evidence>
<organism evidence="11 12">
    <name type="scientific">Parasphingopyxis lamellibrachiae</name>
    <dbReference type="NCBI Taxonomy" id="680125"/>
    <lineage>
        <taxon>Bacteria</taxon>
        <taxon>Pseudomonadati</taxon>
        <taxon>Pseudomonadota</taxon>
        <taxon>Alphaproteobacteria</taxon>
        <taxon>Sphingomonadales</taxon>
        <taxon>Sphingomonadaceae</taxon>
        <taxon>Parasphingopyxis</taxon>
    </lineage>
</organism>
<dbReference type="InterPro" id="IPR013785">
    <property type="entry name" value="Aldolase_TIM"/>
</dbReference>
<evidence type="ECO:0000313" key="12">
    <source>
        <dbReference type="Proteomes" id="UP000256310"/>
    </source>
</evidence>
<feature type="active site" description="Electrophile" evidence="9">
    <location>
        <position position="93"/>
    </location>
</feature>
<dbReference type="UniPathway" id="UPA00138"/>
<keyword evidence="7 9" id="KW-0324">Glycolysis</keyword>
<dbReference type="UniPathway" id="UPA01066"/>
<keyword evidence="6 9" id="KW-0963">Cytoplasm</keyword>
<protein>
    <recommendedName>
        <fullName evidence="9 10">Triosephosphate isomerase</fullName>
        <shortName evidence="9">TIM</shortName>
        <shortName evidence="9">TPI</shortName>
        <ecNumber evidence="9 10">5.3.1.1</ecNumber>
    </recommendedName>
    <alternativeName>
        <fullName evidence="9">Triose-phosphate isomerase</fullName>
    </alternativeName>
</protein>
<sequence>MARRKLIAGNWKMNGHLDHLRELHGIEKAARAHPQVDVAICPPATLIAAAVARVPGLAMGAQDCHSADKGAHTGCLAAPMLREAGAQYVIVGHSERRADQGETDEDVCGKAEAAHRHGLMAIVCVGETEEERDESRAEAVVTGQIAGSVPRDASADWLVVAYEPVWAIGTGRVPTLDDVSAMHAAIRSKLAETIGEEAQGVRILYGGSMNGDNAADLLAVPNVDGGLVGGASLSADKFVPIVEAGATLA</sequence>
<feature type="active site" description="Proton acceptor" evidence="9">
    <location>
        <position position="163"/>
    </location>
</feature>
<dbReference type="GO" id="GO:0006096">
    <property type="term" value="P:glycolytic process"/>
    <property type="evidence" value="ECO:0007669"/>
    <property type="project" value="UniProtKB-UniRule"/>
</dbReference>
<dbReference type="PANTHER" id="PTHR21139">
    <property type="entry name" value="TRIOSEPHOSPHATE ISOMERASE"/>
    <property type="match status" value="1"/>
</dbReference>
<evidence type="ECO:0000256" key="5">
    <source>
        <dbReference type="ARBA" id="ARBA00022432"/>
    </source>
</evidence>
<dbReference type="Proteomes" id="UP000256310">
    <property type="component" value="Unassembled WGS sequence"/>
</dbReference>
<evidence type="ECO:0000256" key="2">
    <source>
        <dbReference type="ARBA" id="ARBA00004680"/>
    </source>
</evidence>
<keyword evidence="8 9" id="KW-0413">Isomerase</keyword>
<dbReference type="GO" id="GO:0005829">
    <property type="term" value="C:cytosol"/>
    <property type="evidence" value="ECO:0007669"/>
    <property type="project" value="TreeGrafter"/>
</dbReference>
<dbReference type="GO" id="GO:0004807">
    <property type="term" value="F:triose-phosphate isomerase activity"/>
    <property type="evidence" value="ECO:0007669"/>
    <property type="project" value="UniProtKB-UniRule"/>
</dbReference>
<dbReference type="HAMAP" id="MF_00147_B">
    <property type="entry name" value="TIM_B"/>
    <property type="match status" value="1"/>
</dbReference>
<dbReference type="OrthoDB" id="9809429at2"/>
<evidence type="ECO:0000256" key="3">
    <source>
        <dbReference type="ARBA" id="ARBA00004939"/>
    </source>
</evidence>
<evidence type="ECO:0000256" key="6">
    <source>
        <dbReference type="ARBA" id="ARBA00022490"/>
    </source>
</evidence>
<evidence type="ECO:0000256" key="4">
    <source>
        <dbReference type="ARBA" id="ARBA00007422"/>
    </source>
</evidence>
<feature type="binding site" evidence="9">
    <location>
        <position position="169"/>
    </location>
    <ligand>
        <name>substrate</name>
    </ligand>
</feature>
<reference evidence="11 12" key="1">
    <citation type="submission" date="2018-07" db="EMBL/GenBank/DDBJ databases">
        <title>Genomic Encyclopedia of Type Strains, Phase IV (KMG-IV): sequencing the most valuable type-strain genomes for metagenomic binning, comparative biology and taxonomic classification.</title>
        <authorList>
            <person name="Goeker M."/>
        </authorList>
    </citation>
    <scope>NUCLEOTIDE SEQUENCE [LARGE SCALE GENOMIC DNA]</scope>
    <source>
        <strain evidence="11 12">DSM 26725</strain>
    </source>
</reference>
<feature type="binding site" evidence="9">
    <location>
        <begin position="229"/>
        <end position="230"/>
    </location>
    <ligand>
        <name>substrate</name>
    </ligand>
</feature>
<dbReference type="InterPro" id="IPR035990">
    <property type="entry name" value="TIM_sf"/>
</dbReference>
<dbReference type="Pfam" id="PF00121">
    <property type="entry name" value="TIM"/>
    <property type="match status" value="1"/>
</dbReference>
<dbReference type="UniPathway" id="UPA00109">
    <property type="reaction ID" value="UER00189"/>
</dbReference>
<feature type="binding site" evidence="9">
    <location>
        <begin position="10"/>
        <end position="12"/>
    </location>
    <ligand>
        <name>substrate</name>
    </ligand>
</feature>
<dbReference type="GO" id="GO:0006094">
    <property type="term" value="P:gluconeogenesis"/>
    <property type="evidence" value="ECO:0007669"/>
    <property type="project" value="UniProtKB-UniRule"/>
</dbReference>
<gene>
    <name evidence="9" type="primary">tpiA</name>
    <name evidence="11" type="ORF">DFR46_0394</name>
</gene>
<dbReference type="InterPro" id="IPR000652">
    <property type="entry name" value="Triosephosphate_isomerase"/>
</dbReference>